<evidence type="ECO:0000256" key="13">
    <source>
        <dbReference type="SAM" id="Phobius"/>
    </source>
</evidence>
<keyword evidence="5 13" id="KW-0812">Transmembrane</keyword>
<dbReference type="CDD" id="cd09112">
    <property type="entry name" value="PLDc_CLS_2"/>
    <property type="match status" value="1"/>
</dbReference>
<dbReference type="InterPro" id="IPR022924">
    <property type="entry name" value="Cardiolipin_synthase"/>
</dbReference>
<accession>B7GMJ2</accession>
<evidence type="ECO:0000256" key="6">
    <source>
        <dbReference type="ARBA" id="ARBA00022737"/>
    </source>
</evidence>
<name>B7GMJ2_ANOFW</name>
<dbReference type="GO" id="GO:0008808">
    <property type="term" value="F:cardiolipin synthase activity"/>
    <property type="evidence" value="ECO:0007669"/>
    <property type="project" value="UniProtKB-UniRule"/>
</dbReference>
<feature type="domain" description="PLD phosphodiesterase" evidence="14">
    <location>
        <begin position="333"/>
        <end position="360"/>
    </location>
</feature>
<evidence type="ECO:0000256" key="5">
    <source>
        <dbReference type="ARBA" id="ARBA00022692"/>
    </source>
</evidence>
<keyword evidence="11" id="KW-1208">Phospholipid metabolism</keyword>
<dbReference type="GO" id="GO:0032049">
    <property type="term" value="P:cardiolipin biosynthetic process"/>
    <property type="evidence" value="ECO:0007669"/>
    <property type="project" value="UniProtKB-UniRule"/>
</dbReference>
<evidence type="ECO:0000256" key="10">
    <source>
        <dbReference type="ARBA" id="ARBA00023209"/>
    </source>
</evidence>
<evidence type="ECO:0000256" key="8">
    <source>
        <dbReference type="ARBA" id="ARBA00023098"/>
    </source>
</evidence>
<dbReference type="STRING" id="491915.Aflv_2741"/>
<evidence type="ECO:0000256" key="3">
    <source>
        <dbReference type="ARBA" id="ARBA00022516"/>
    </source>
</evidence>
<gene>
    <name evidence="15" type="ordered locus">Aflv_2741</name>
</gene>
<dbReference type="NCBIfam" id="TIGR04265">
    <property type="entry name" value="bac_cardiolipin"/>
    <property type="match status" value="1"/>
</dbReference>
<dbReference type="SMART" id="SM00155">
    <property type="entry name" value="PLDc"/>
    <property type="match status" value="2"/>
</dbReference>
<dbReference type="InterPro" id="IPR001736">
    <property type="entry name" value="PLipase_D/transphosphatidylase"/>
</dbReference>
<dbReference type="EMBL" id="CP000922">
    <property type="protein sequence ID" value="ACJ35094.1"/>
    <property type="molecule type" value="Genomic_DNA"/>
</dbReference>
<dbReference type="PROSITE" id="PS50035">
    <property type="entry name" value="PLD"/>
    <property type="match status" value="2"/>
</dbReference>
<keyword evidence="4" id="KW-0808">Transferase</keyword>
<feature type="transmembrane region" description="Helical" evidence="13">
    <location>
        <begin position="31"/>
        <end position="49"/>
    </location>
</feature>
<evidence type="ECO:0000256" key="9">
    <source>
        <dbReference type="ARBA" id="ARBA00023136"/>
    </source>
</evidence>
<dbReference type="KEGG" id="afl:Aflv_2741"/>
<evidence type="ECO:0000259" key="14">
    <source>
        <dbReference type="PROSITE" id="PS50035"/>
    </source>
</evidence>
<proteinExistence type="predicted"/>
<evidence type="ECO:0000256" key="7">
    <source>
        <dbReference type="ARBA" id="ARBA00022989"/>
    </source>
</evidence>
<keyword evidence="8" id="KW-0443">Lipid metabolism</keyword>
<keyword evidence="7 13" id="KW-1133">Transmembrane helix</keyword>
<dbReference type="PANTHER" id="PTHR21248">
    <property type="entry name" value="CARDIOLIPIN SYNTHASE"/>
    <property type="match status" value="1"/>
</dbReference>
<protein>
    <recommendedName>
        <fullName evidence="12">Cardiolipin synthase</fullName>
        <ecNumber evidence="12">2.7.8.-</ecNumber>
    </recommendedName>
</protein>
<evidence type="ECO:0000256" key="11">
    <source>
        <dbReference type="ARBA" id="ARBA00023264"/>
    </source>
</evidence>
<comment type="subcellular location">
    <subcellularLocation>
        <location evidence="1">Cell membrane</location>
    </subcellularLocation>
</comment>
<dbReference type="CDD" id="cd09110">
    <property type="entry name" value="PLDc_CLS_1"/>
    <property type="match status" value="1"/>
</dbReference>
<keyword evidence="10" id="KW-0594">Phospholipid biosynthesis</keyword>
<sequence length="420" mass="49448">MNEHSVNIYFSHFLFSFWEHYNNERSEDMRWLVIVIILLFLLLLDYKWGDKVAKNAARKKIGVERQSDITLFTTGETLFDDYFAELERAKHHIHILFYIVRNDEMGQRFFSLLEQKVNEGVEVRLLVDWVGSFGLPSSLRQKSGQFAFANRPTLPFFFYKLNERNHRKITVIDGKVGYLGGFNVGKEYIGQDPKFGHWRDYHLKMMGEGVYDLQRQFQEDWKKATGQSFGEDERYFPPLQKGTVKHRFLPTDGAYLEDEFIQLIEQAKREILIGTPYFIPSKKLVNALLEAMKRGVQLTIIAPMQADHPFVKEASFPYFRQLLHAGAHIYQFYNGFYHAKVIVIDDDICDIGTANFDRRSLFINYEMNCYIYDKPFIKHVKQTIARDIDTSTLLTAEYFRKQSWLHRFKEAVATMLSPLL</sequence>
<keyword evidence="2" id="KW-1003">Cell membrane</keyword>
<organism evidence="15 16">
    <name type="scientific">Anoxybacillus flavithermus (strain DSM 21510 / WK1)</name>
    <dbReference type="NCBI Taxonomy" id="491915"/>
    <lineage>
        <taxon>Bacteria</taxon>
        <taxon>Bacillati</taxon>
        <taxon>Bacillota</taxon>
        <taxon>Bacilli</taxon>
        <taxon>Bacillales</taxon>
        <taxon>Anoxybacillaceae</taxon>
        <taxon>Anoxybacillus</taxon>
    </lineage>
</organism>
<reference evidence="15 16" key="1">
    <citation type="journal article" date="2008" name="Genome Biol.">
        <title>Encapsulated in silica: genome, proteome and physiology of the thermophilic bacterium Anoxybacillus flavithermus WK1.</title>
        <authorList>
            <person name="Saw J.H."/>
            <person name="Mountain B.W."/>
            <person name="Feng L."/>
            <person name="Omelchenko M.V."/>
            <person name="Hou S."/>
            <person name="Saito J.A."/>
            <person name="Stott M.B."/>
            <person name="Li D."/>
            <person name="Zhao G."/>
            <person name="Wu J."/>
            <person name="Galperin M.Y."/>
            <person name="Koonin E.V."/>
            <person name="Makarova K.S."/>
            <person name="Wolf Y.I."/>
            <person name="Rigden D.J."/>
            <person name="Dunfield P.F."/>
            <person name="Wang L."/>
            <person name="Alam M."/>
        </authorList>
    </citation>
    <scope>NUCLEOTIDE SEQUENCE [LARGE SCALE GENOMIC DNA]</scope>
    <source>
        <strain evidence="16">DSM 21510 / WK1</strain>
    </source>
</reference>
<dbReference type="InterPro" id="IPR025202">
    <property type="entry name" value="PLD-like_dom"/>
</dbReference>
<dbReference type="eggNOG" id="COG1502">
    <property type="taxonomic scope" value="Bacteria"/>
</dbReference>
<keyword evidence="9 13" id="KW-0472">Membrane</keyword>
<evidence type="ECO:0000256" key="2">
    <source>
        <dbReference type="ARBA" id="ARBA00022475"/>
    </source>
</evidence>
<evidence type="ECO:0000256" key="12">
    <source>
        <dbReference type="NCBIfam" id="TIGR04265"/>
    </source>
</evidence>
<keyword evidence="3" id="KW-0444">Lipid biosynthesis</keyword>
<dbReference type="Proteomes" id="UP000000742">
    <property type="component" value="Chromosome"/>
</dbReference>
<dbReference type="PANTHER" id="PTHR21248:SF7">
    <property type="entry name" value="MINOR CARDIOLIPIN SYNTHASE CLSB"/>
    <property type="match status" value="1"/>
</dbReference>
<keyword evidence="6" id="KW-0677">Repeat</keyword>
<evidence type="ECO:0000256" key="1">
    <source>
        <dbReference type="ARBA" id="ARBA00004236"/>
    </source>
</evidence>
<evidence type="ECO:0000313" key="15">
    <source>
        <dbReference type="EMBL" id="ACJ35094.1"/>
    </source>
</evidence>
<dbReference type="EC" id="2.7.8.-" evidence="12"/>
<feature type="domain" description="PLD phosphodiesterase" evidence="14">
    <location>
        <begin position="161"/>
        <end position="188"/>
    </location>
</feature>
<dbReference type="Pfam" id="PF13091">
    <property type="entry name" value="PLDc_2"/>
    <property type="match status" value="2"/>
</dbReference>
<evidence type="ECO:0000256" key="4">
    <source>
        <dbReference type="ARBA" id="ARBA00022679"/>
    </source>
</evidence>
<dbReference type="HOGENOM" id="CLU_038053_3_1_9"/>
<evidence type="ECO:0000313" key="16">
    <source>
        <dbReference type="Proteomes" id="UP000000742"/>
    </source>
</evidence>
<dbReference type="GO" id="GO:0005886">
    <property type="term" value="C:plasma membrane"/>
    <property type="evidence" value="ECO:0007669"/>
    <property type="project" value="UniProtKB-SubCell"/>
</dbReference>
<dbReference type="SUPFAM" id="SSF56024">
    <property type="entry name" value="Phospholipase D/nuclease"/>
    <property type="match status" value="2"/>
</dbReference>
<dbReference type="AlphaFoldDB" id="B7GMJ2"/>
<dbReference type="FunFam" id="3.30.870.10:FF:000014">
    <property type="entry name" value="Cardiolipin synthase"/>
    <property type="match status" value="1"/>
</dbReference>
<dbReference type="Gene3D" id="3.30.870.10">
    <property type="entry name" value="Endonuclease Chain A"/>
    <property type="match status" value="2"/>
</dbReference>